<dbReference type="InterPro" id="IPR000223">
    <property type="entry name" value="Pept_S26A_signal_pept_1"/>
</dbReference>
<keyword evidence="3" id="KW-0812">Transmembrane</keyword>
<organism evidence="5 6">
    <name type="scientific">Dokdonella fugitiva</name>
    <dbReference type="NCBI Taxonomy" id="328517"/>
    <lineage>
        <taxon>Bacteria</taxon>
        <taxon>Pseudomonadati</taxon>
        <taxon>Pseudomonadota</taxon>
        <taxon>Gammaproteobacteria</taxon>
        <taxon>Lysobacterales</taxon>
        <taxon>Rhodanobacteraceae</taxon>
        <taxon>Dokdonella</taxon>
    </lineage>
</organism>
<evidence type="ECO:0000313" key="5">
    <source>
        <dbReference type="EMBL" id="MBA8888691.1"/>
    </source>
</evidence>
<keyword evidence="6" id="KW-1185">Reference proteome</keyword>
<dbReference type="Gene3D" id="2.10.109.10">
    <property type="entry name" value="Umud Fragment, subunit A"/>
    <property type="match status" value="1"/>
</dbReference>
<evidence type="ECO:0000256" key="1">
    <source>
        <dbReference type="ARBA" id="ARBA00009370"/>
    </source>
</evidence>
<feature type="domain" description="Peptidase S26" evidence="4">
    <location>
        <begin position="149"/>
        <end position="286"/>
    </location>
</feature>
<protein>
    <recommendedName>
        <fullName evidence="2 3">Signal peptidase I</fullName>
        <ecNumber evidence="3">3.4.21.89</ecNumber>
    </recommendedName>
</protein>
<dbReference type="EMBL" id="JACGXL010000004">
    <property type="protein sequence ID" value="MBA8888691.1"/>
    <property type="molecule type" value="Genomic_DNA"/>
</dbReference>
<comment type="subcellular location">
    <subcellularLocation>
        <location evidence="3">Membrane</location>
        <topology evidence="3">Multi-pass membrane protein</topology>
    </subcellularLocation>
</comment>
<dbReference type="InterPro" id="IPR036286">
    <property type="entry name" value="LexA/Signal_pep-like_sf"/>
</dbReference>
<feature type="transmembrane region" description="Helical" evidence="3">
    <location>
        <begin position="37"/>
        <end position="54"/>
    </location>
</feature>
<evidence type="ECO:0000313" key="6">
    <source>
        <dbReference type="Proteomes" id="UP000550401"/>
    </source>
</evidence>
<evidence type="ECO:0000259" key="4">
    <source>
        <dbReference type="Pfam" id="PF10502"/>
    </source>
</evidence>
<evidence type="ECO:0000256" key="2">
    <source>
        <dbReference type="ARBA" id="ARBA00019232"/>
    </source>
</evidence>
<sequence>MERPIPSLGDIDAALQGRDERVVRRPVGPGAHPRKPWLAFLLGLFVPSLAFAYVGRLGVFVLLYGGVFAALAVLGWSGLVQTLPGMGVVMLAGAALFVASLVLPWRWATMQRPYRLRAYNRWYAYVLLLVAVQFPLSLAMLQRGSWLGFDTYRVPAASMAPSIDAGDFIVADTRPSTLASLRVGDIVVVESARRPGELVVRRVVATGGQHVVVGADGVSVDDVVQPRTHVRGDEALPPGAMKYADTVLAPDELYLMGDNRPLSVDSRTTGPAARASIRGKATAIWWSLDRARLGPIPAP</sequence>
<dbReference type="PANTHER" id="PTHR43390">
    <property type="entry name" value="SIGNAL PEPTIDASE I"/>
    <property type="match status" value="1"/>
</dbReference>
<dbReference type="CDD" id="cd06530">
    <property type="entry name" value="S26_SPase_I"/>
    <property type="match status" value="1"/>
</dbReference>
<gene>
    <name evidence="5" type="ORF">FHW12_002924</name>
</gene>
<dbReference type="PRINTS" id="PR00727">
    <property type="entry name" value="LEADERPTASE"/>
</dbReference>
<accession>A0A839F980</accession>
<proteinExistence type="inferred from homology"/>
<evidence type="ECO:0000256" key="3">
    <source>
        <dbReference type="RuleBase" id="RU362042"/>
    </source>
</evidence>
<comment type="catalytic activity">
    <reaction evidence="3">
        <text>Cleavage of hydrophobic, N-terminal signal or leader sequences from secreted and periplasmic proteins.</text>
        <dbReference type="EC" id="3.4.21.89"/>
    </reaction>
</comment>
<dbReference type="GO" id="GO:0006465">
    <property type="term" value="P:signal peptide processing"/>
    <property type="evidence" value="ECO:0007669"/>
    <property type="project" value="InterPro"/>
</dbReference>
<keyword evidence="3" id="KW-0645">Protease</keyword>
<dbReference type="Proteomes" id="UP000550401">
    <property type="component" value="Unassembled WGS sequence"/>
</dbReference>
<dbReference type="GO" id="GO:0004252">
    <property type="term" value="F:serine-type endopeptidase activity"/>
    <property type="evidence" value="ECO:0007669"/>
    <property type="project" value="InterPro"/>
</dbReference>
<feature type="transmembrane region" description="Helical" evidence="3">
    <location>
        <begin position="61"/>
        <end position="79"/>
    </location>
</feature>
<comment type="caution">
    <text evidence="5">The sequence shown here is derived from an EMBL/GenBank/DDBJ whole genome shotgun (WGS) entry which is preliminary data.</text>
</comment>
<dbReference type="RefSeq" id="WP_182531724.1">
    <property type="nucleotide sequence ID" value="NZ_JACGXL010000004.1"/>
</dbReference>
<dbReference type="SUPFAM" id="SSF51306">
    <property type="entry name" value="LexA/Signal peptidase"/>
    <property type="match status" value="1"/>
</dbReference>
<keyword evidence="3" id="KW-1133">Transmembrane helix</keyword>
<name>A0A839F980_9GAMM</name>
<keyword evidence="3 5" id="KW-0378">Hydrolase</keyword>
<dbReference type="AlphaFoldDB" id="A0A839F980"/>
<dbReference type="GO" id="GO:0009003">
    <property type="term" value="F:signal peptidase activity"/>
    <property type="evidence" value="ECO:0007669"/>
    <property type="project" value="UniProtKB-EC"/>
</dbReference>
<feature type="transmembrane region" description="Helical" evidence="3">
    <location>
        <begin position="123"/>
        <end position="141"/>
    </location>
</feature>
<dbReference type="GO" id="GO:0016020">
    <property type="term" value="C:membrane"/>
    <property type="evidence" value="ECO:0007669"/>
    <property type="project" value="UniProtKB-SubCell"/>
</dbReference>
<dbReference type="InterPro" id="IPR019533">
    <property type="entry name" value="Peptidase_S26"/>
</dbReference>
<keyword evidence="3" id="KW-0472">Membrane</keyword>
<dbReference type="PANTHER" id="PTHR43390:SF1">
    <property type="entry name" value="CHLOROPLAST PROCESSING PEPTIDASE"/>
    <property type="match status" value="1"/>
</dbReference>
<dbReference type="NCBIfam" id="TIGR02227">
    <property type="entry name" value="sigpep_I_bact"/>
    <property type="match status" value="1"/>
</dbReference>
<dbReference type="EC" id="3.4.21.89" evidence="3"/>
<dbReference type="Pfam" id="PF10502">
    <property type="entry name" value="Peptidase_S26"/>
    <property type="match status" value="1"/>
</dbReference>
<comment type="similarity">
    <text evidence="1 3">Belongs to the peptidase S26 family.</text>
</comment>
<feature type="transmembrane region" description="Helical" evidence="3">
    <location>
        <begin position="85"/>
        <end position="103"/>
    </location>
</feature>
<reference evidence="5 6" key="1">
    <citation type="submission" date="2020-07" db="EMBL/GenBank/DDBJ databases">
        <title>Genomic Encyclopedia of Type Strains, Phase IV (KMG-V): Genome sequencing to study the core and pangenomes of soil and plant-associated prokaryotes.</title>
        <authorList>
            <person name="Whitman W."/>
        </authorList>
    </citation>
    <scope>NUCLEOTIDE SEQUENCE [LARGE SCALE GENOMIC DNA]</scope>
    <source>
        <strain evidence="5 6">RH2WT43</strain>
    </source>
</reference>